<keyword evidence="1" id="KW-1133">Transmembrane helix</keyword>
<comment type="caution">
    <text evidence="2">The sequence shown here is derived from an EMBL/GenBank/DDBJ whole genome shotgun (WGS) entry which is preliminary data.</text>
</comment>
<keyword evidence="3" id="KW-1185">Reference proteome</keyword>
<evidence type="ECO:0000313" key="2">
    <source>
        <dbReference type="EMBL" id="EER75603.1"/>
    </source>
</evidence>
<protein>
    <submittedName>
        <fullName evidence="2">Uncharacterized protein</fullName>
    </submittedName>
</protein>
<name>C5R819_WEIPA</name>
<evidence type="ECO:0000256" key="1">
    <source>
        <dbReference type="SAM" id="Phobius"/>
    </source>
</evidence>
<dbReference type="SUPFAM" id="SSF57997">
    <property type="entry name" value="Tropomyosin"/>
    <property type="match status" value="1"/>
</dbReference>
<dbReference type="STRING" id="585506.HMPREF0877_0114"/>
<dbReference type="AlphaFoldDB" id="C5R819"/>
<sequence>MTENDSYRNSIDDKLTTATTETQKLSQRLDVNDGKLTVATTETQRLHSRVDETDSRVTKLQDDVGKHTELFVGVTDTFKAVSNKLNDHDEAFRLNNILLGLTMIIAIVGLFT</sequence>
<organism evidence="2 3">
    <name type="scientific">Weissella paramesenteroides ATCC 33313</name>
    <dbReference type="NCBI Taxonomy" id="585506"/>
    <lineage>
        <taxon>Bacteria</taxon>
        <taxon>Bacillati</taxon>
        <taxon>Bacillota</taxon>
        <taxon>Bacilli</taxon>
        <taxon>Lactobacillales</taxon>
        <taxon>Lactobacillaceae</taxon>
        <taxon>Weissella</taxon>
    </lineage>
</organism>
<accession>C5R819</accession>
<proteinExistence type="predicted"/>
<keyword evidence="1" id="KW-0812">Transmembrane</keyword>
<dbReference type="Gene3D" id="1.20.5.340">
    <property type="match status" value="1"/>
</dbReference>
<evidence type="ECO:0000313" key="3">
    <source>
        <dbReference type="Proteomes" id="UP000004528"/>
    </source>
</evidence>
<dbReference type="Proteomes" id="UP000004528">
    <property type="component" value="Unassembled WGS sequence"/>
</dbReference>
<keyword evidence="1" id="KW-0472">Membrane</keyword>
<feature type="transmembrane region" description="Helical" evidence="1">
    <location>
        <begin position="94"/>
        <end position="111"/>
    </location>
</feature>
<gene>
    <name evidence="2" type="ORF">HMPREF0877_0114</name>
</gene>
<reference evidence="2 3" key="1">
    <citation type="submission" date="2009-04" db="EMBL/GenBank/DDBJ databases">
        <authorList>
            <person name="Qin X."/>
            <person name="Bachman B."/>
            <person name="Battles P."/>
            <person name="Bell A."/>
            <person name="Bess C."/>
            <person name="Bickham C."/>
            <person name="Chaboub L."/>
            <person name="Chen D."/>
            <person name="Coyle M."/>
            <person name="Deiros D.R."/>
            <person name="Dinh H."/>
            <person name="Forbes L."/>
            <person name="Fowler G."/>
            <person name="Francisco L."/>
            <person name="Fu Q."/>
            <person name="Gubbala S."/>
            <person name="Hale W."/>
            <person name="Han Y."/>
            <person name="Hemphill L."/>
            <person name="Highlander S.K."/>
            <person name="Hirani K."/>
            <person name="Hogues M."/>
            <person name="Jackson L."/>
            <person name="Jakkamsetti A."/>
            <person name="Javaid M."/>
            <person name="Jiang H."/>
            <person name="Korchina V."/>
            <person name="Kovar C."/>
            <person name="Lara F."/>
            <person name="Lee S."/>
            <person name="Mata R."/>
            <person name="Mathew T."/>
            <person name="Moen C."/>
            <person name="Morales K."/>
            <person name="Munidasa M."/>
            <person name="Nazareth L."/>
            <person name="Ngo R."/>
            <person name="Nguyen L."/>
            <person name="Okwuonu G."/>
            <person name="Ongeri F."/>
            <person name="Patil S."/>
            <person name="Petrosino J."/>
            <person name="Pham C."/>
            <person name="Pham P."/>
            <person name="Pu L.-L."/>
            <person name="Puazo M."/>
            <person name="Raj R."/>
            <person name="Reid J."/>
            <person name="Rouhana J."/>
            <person name="Saada N."/>
            <person name="Shang Y."/>
            <person name="Simmons D."/>
            <person name="Thornton R."/>
            <person name="Warren J."/>
            <person name="Weissenberger G."/>
            <person name="Zhang J."/>
            <person name="Zhang L."/>
            <person name="Zhou C."/>
            <person name="Zhu D."/>
            <person name="Muzny D."/>
            <person name="Worley K."/>
            <person name="Gibbs R."/>
        </authorList>
    </citation>
    <scope>NUCLEOTIDE SEQUENCE [LARGE SCALE GENOMIC DNA]</scope>
    <source>
        <strain evidence="2 3">ATCC 33313</strain>
    </source>
</reference>
<dbReference type="EMBL" id="ACKU01000004">
    <property type="protein sequence ID" value="EER75603.1"/>
    <property type="molecule type" value="Genomic_DNA"/>
</dbReference>
<dbReference type="HOGENOM" id="CLU_2144864_0_0_9"/>